<evidence type="ECO:0000259" key="5">
    <source>
        <dbReference type="Pfam" id="PF00889"/>
    </source>
</evidence>
<dbReference type="STRING" id="3218.A0A2K1L938"/>
<evidence type="ECO:0000313" key="8">
    <source>
        <dbReference type="Proteomes" id="UP000006727"/>
    </source>
</evidence>
<dbReference type="PANTHER" id="PTHR11741">
    <property type="entry name" value="ELONGATION FACTOR TS"/>
    <property type="match status" value="1"/>
</dbReference>
<name>A0A2K1L938_PHYPA</name>
<dbReference type="GO" id="GO:0005739">
    <property type="term" value="C:mitochondrion"/>
    <property type="evidence" value="ECO:0007669"/>
    <property type="project" value="UniProtKB-SubCell"/>
</dbReference>
<dbReference type="OrthoDB" id="277235at2759"/>
<dbReference type="RefSeq" id="XP_024389988.1">
    <property type="nucleotide sequence ID" value="XM_024534220.2"/>
</dbReference>
<keyword evidence="2 4" id="KW-0251">Elongation factor</keyword>
<dbReference type="PaxDb" id="3218-PP1S257_90V6.1"/>
<comment type="similarity">
    <text evidence="1 4">Belongs to the EF-Ts family.</text>
</comment>
<dbReference type="InterPro" id="IPR036402">
    <property type="entry name" value="EF-Ts_dimer_sf"/>
</dbReference>
<proteinExistence type="inferred from homology"/>
<dbReference type="GeneID" id="112289201"/>
<dbReference type="Gramene" id="Pp3c1_21680V3.1">
    <property type="protein sequence ID" value="Pp3c1_21680V3.1"/>
    <property type="gene ID" value="Pp3c1_21680"/>
</dbReference>
<dbReference type="InterPro" id="IPR009060">
    <property type="entry name" value="UBA-like_sf"/>
</dbReference>
<evidence type="ECO:0000256" key="2">
    <source>
        <dbReference type="ARBA" id="ARBA00022768"/>
    </source>
</evidence>
<dbReference type="PANTHER" id="PTHR11741:SF0">
    <property type="entry name" value="ELONGATION FACTOR TS, MITOCHONDRIAL"/>
    <property type="match status" value="1"/>
</dbReference>
<dbReference type="Pfam" id="PF00889">
    <property type="entry name" value="EF_TS"/>
    <property type="match status" value="1"/>
</dbReference>
<keyword evidence="4" id="KW-0496">Mitochondrion</keyword>
<dbReference type="HAMAP" id="MF_00050">
    <property type="entry name" value="EF_Ts"/>
    <property type="match status" value="1"/>
</dbReference>
<evidence type="ECO:0000256" key="1">
    <source>
        <dbReference type="ARBA" id="ARBA00005532"/>
    </source>
</evidence>
<sequence>MPCAALGRKSFHRHPAMQWFSMLSREWGVVGAARDWSLFRRGFTSESAVQIKVLQERTEAPVGDVKAALLQCGWDTDAAMMELTKKGLIPATRKTNPVALDGLLAVASMKGAAAVIEINSETNSVARNEIFCHLASRIAQAALSMETLKSSPGSALTVDVPALQAVKINLEHEKLSGEATVQEAVTEVAAIIGENVQLRRGFLMSSTTGIVSSYLHASAHPGLARIVGLIALEPDHGILQGQEPEAQIGTALAMHVVAAKPLFLSRELVPQTVIRRETIAFRSQALISGKKPAVVERMVLGRFRRYFEETVLLDQKFVINDYINVQTVLDDHHKQTGRRIKIRNFLRLEVGEGL</sequence>
<dbReference type="Gene3D" id="3.30.479.20">
    <property type="entry name" value="Elongation factor Ts, dimerisation domain"/>
    <property type="match status" value="2"/>
</dbReference>
<comment type="subcellular location">
    <subcellularLocation>
        <location evidence="4">Mitochondrion</location>
    </subcellularLocation>
</comment>
<dbReference type="InterPro" id="IPR014039">
    <property type="entry name" value="Transl_elong_EFTs/EF1B_dimer"/>
</dbReference>
<protein>
    <recommendedName>
        <fullName evidence="4">Elongation factor Ts, mitochondrial</fullName>
        <shortName evidence="4">EF-Ts</shortName>
        <shortName evidence="4">EF-TsMt</shortName>
    </recommendedName>
</protein>
<dbReference type="EMBL" id="ABEU02000001">
    <property type="protein sequence ID" value="PNR62533.1"/>
    <property type="molecule type" value="Genomic_DNA"/>
</dbReference>
<dbReference type="SUPFAM" id="SSF54713">
    <property type="entry name" value="Elongation factor Ts (EF-Ts), dimerisation domain"/>
    <property type="match status" value="1"/>
</dbReference>
<feature type="domain" description="Translation elongation factor EFTs/EF1B dimerisation" evidence="5">
    <location>
        <begin position="113"/>
        <end position="352"/>
    </location>
</feature>
<evidence type="ECO:0000313" key="7">
    <source>
        <dbReference type="EnsemblPlants" id="Pp3c1_21680V3.1"/>
    </source>
</evidence>
<dbReference type="InterPro" id="IPR001816">
    <property type="entry name" value="Transl_elong_EFTs/EF1B"/>
</dbReference>
<keyword evidence="8" id="KW-1185">Reference proteome</keyword>
<evidence type="ECO:0000256" key="4">
    <source>
        <dbReference type="HAMAP-Rule" id="MF_03135"/>
    </source>
</evidence>
<evidence type="ECO:0000256" key="3">
    <source>
        <dbReference type="ARBA" id="ARBA00022917"/>
    </source>
</evidence>
<dbReference type="Gene3D" id="1.10.286.20">
    <property type="match status" value="1"/>
</dbReference>
<gene>
    <name evidence="7" type="primary">LOC112289201</name>
    <name evidence="4" type="synonym">EFTS</name>
    <name evidence="6" type="ORF">PHYPA_000957</name>
</gene>
<keyword evidence="3 4" id="KW-0648">Protein biosynthesis</keyword>
<dbReference type="AlphaFoldDB" id="A0A2K1L938"/>
<dbReference type="GO" id="GO:0003746">
    <property type="term" value="F:translation elongation factor activity"/>
    <property type="evidence" value="ECO:0000318"/>
    <property type="project" value="GO_Central"/>
</dbReference>
<dbReference type="RefSeq" id="XP_024389998.1">
    <property type="nucleotide sequence ID" value="XM_024534230.2"/>
</dbReference>
<reference evidence="6 8" key="1">
    <citation type="journal article" date="2008" name="Science">
        <title>The Physcomitrella genome reveals evolutionary insights into the conquest of land by plants.</title>
        <authorList>
            <person name="Rensing S."/>
            <person name="Lang D."/>
            <person name="Zimmer A."/>
            <person name="Terry A."/>
            <person name="Salamov A."/>
            <person name="Shapiro H."/>
            <person name="Nishiyama T."/>
            <person name="Perroud P.-F."/>
            <person name="Lindquist E."/>
            <person name="Kamisugi Y."/>
            <person name="Tanahashi T."/>
            <person name="Sakakibara K."/>
            <person name="Fujita T."/>
            <person name="Oishi K."/>
            <person name="Shin-I T."/>
            <person name="Kuroki Y."/>
            <person name="Toyoda A."/>
            <person name="Suzuki Y."/>
            <person name="Hashimoto A."/>
            <person name="Yamaguchi K."/>
            <person name="Sugano A."/>
            <person name="Kohara Y."/>
            <person name="Fujiyama A."/>
            <person name="Anterola A."/>
            <person name="Aoki S."/>
            <person name="Ashton N."/>
            <person name="Barbazuk W.B."/>
            <person name="Barker E."/>
            <person name="Bennetzen J."/>
            <person name="Bezanilla M."/>
            <person name="Blankenship R."/>
            <person name="Cho S.H."/>
            <person name="Dutcher S."/>
            <person name="Estelle M."/>
            <person name="Fawcett J.A."/>
            <person name="Gundlach H."/>
            <person name="Hanada K."/>
            <person name="Heyl A."/>
            <person name="Hicks K.A."/>
            <person name="Hugh J."/>
            <person name="Lohr M."/>
            <person name="Mayer K."/>
            <person name="Melkozernov A."/>
            <person name="Murata T."/>
            <person name="Nelson D."/>
            <person name="Pils B."/>
            <person name="Prigge M."/>
            <person name="Reiss B."/>
            <person name="Renner T."/>
            <person name="Rombauts S."/>
            <person name="Rushton P."/>
            <person name="Sanderfoot A."/>
            <person name="Schween G."/>
            <person name="Shiu S.-H."/>
            <person name="Stueber K."/>
            <person name="Theodoulou F.L."/>
            <person name="Tu H."/>
            <person name="Van de Peer Y."/>
            <person name="Verrier P.J."/>
            <person name="Waters E."/>
            <person name="Wood A."/>
            <person name="Yang L."/>
            <person name="Cove D."/>
            <person name="Cuming A."/>
            <person name="Hasebe M."/>
            <person name="Lucas S."/>
            <person name="Mishler D.B."/>
            <person name="Reski R."/>
            <person name="Grigoriev I."/>
            <person name="Quatrano R.S."/>
            <person name="Boore J.L."/>
        </authorList>
    </citation>
    <scope>NUCLEOTIDE SEQUENCE [LARGE SCALE GENOMIC DNA]</scope>
    <source>
        <strain evidence="7 8">cv. Gransden 2004</strain>
    </source>
</reference>
<reference evidence="7" key="3">
    <citation type="submission" date="2020-12" db="UniProtKB">
        <authorList>
            <consortium name="EnsemblPlants"/>
        </authorList>
    </citation>
    <scope>IDENTIFICATION</scope>
</reference>
<dbReference type="NCBIfam" id="TIGR00116">
    <property type="entry name" value="tsf"/>
    <property type="match status" value="1"/>
</dbReference>
<dbReference type="Gramene" id="Pp3c1_21680V3.2">
    <property type="protein sequence ID" value="Pp3c1_21680V3.2"/>
    <property type="gene ID" value="Pp3c1_21680"/>
</dbReference>
<evidence type="ECO:0000313" key="6">
    <source>
        <dbReference type="EMBL" id="PNR62533.1"/>
    </source>
</evidence>
<organism evidence="6">
    <name type="scientific">Physcomitrium patens</name>
    <name type="common">Spreading-leaved earth moss</name>
    <name type="synonym">Physcomitrella patens</name>
    <dbReference type="NCBI Taxonomy" id="3218"/>
    <lineage>
        <taxon>Eukaryota</taxon>
        <taxon>Viridiplantae</taxon>
        <taxon>Streptophyta</taxon>
        <taxon>Embryophyta</taxon>
        <taxon>Bryophyta</taxon>
        <taxon>Bryophytina</taxon>
        <taxon>Bryopsida</taxon>
        <taxon>Funariidae</taxon>
        <taxon>Funariales</taxon>
        <taxon>Funariaceae</taxon>
        <taxon>Physcomitrium</taxon>
    </lineage>
</organism>
<dbReference type="OMA" id="ISADKCF"/>
<dbReference type="EnsemblPlants" id="Pp3c1_21680V3.1">
    <property type="protein sequence ID" value="Pp3c1_21680V3.1"/>
    <property type="gene ID" value="Pp3c1_21680"/>
</dbReference>
<dbReference type="SUPFAM" id="SSF46934">
    <property type="entry name" value="UBA-like"/>
    <property type="match status" value="1"/>
</dbReference>
<comment type="function">
    <text evidence="4">Associates with the EF-Tu.GDP complex and induces the exchange of GDP to GTP. It remains bound to the aminoacyl-tRNA.EF-Tu.GTP complex up to the GTP hydrolysis stage on the ribosome.</text>
</comment>
<reference evidence="6 8" key="2">
    <citation type="journal article" date="2018" name="Plant J.">
        <title>The Physcomitrella patens chromosome-scale assembly reveals moss genome structure and evolution.</title>
        <authorList>
            <person name="Lang D."/>
            <person name="Ullrich K.K."/>
            <person name="Murat F."/>
            <person name="Fuchs J."/>
            <person name="Jenkins J."/>
            <person name="Haas F.B."/>
            <person name="Piednoel M."/>
            <person name="Gundlach H."/>
            <person name="Van Bel M."/>
            <person name="Meyberg R."/>
            <person name="Vives C."/>
            <person name="Morata J."/>
            <person name="Symeonidi A."/>
            <person name="Hiss M."/>
            <person name="Muchero W."/>
            <person name="Kamisugi Y."/>
            <person name="Saleh O."/>
            <person name="Blanc G."/>
            <person name="Decker E.L."/>
            <person name="van Gessel N."/>
            <person name="Grimwood J."/>
            <person name="Hayes R.D."/>
            <person name="Graham S.W."/>
            <person name="Gunter L.E."/>
            <person name="McDaniel S.F."/>
            <person name="Hoernstein S.N.W."/>
            <person name="Larsson A."/>
            <person name="Li F.W."/>
            <person name="Perroud P.F."/>
            <person name="Phillips J."/>
            <person name="Ranjan P."/>
            <person name="Rokshar D.S."/>
            <person name="Rothfels C.J."/>
            <person name="Schneider L."/>
            <person name="Shu S."/>
            <person name="Stevenson D.W."/>
            <person name="Thummler F."/>
            <person name="Tillich M."/>
            <person name="Villarreal Aguilar J.C."/>
            <person name="Widiez T."/>
            <person name="Wong G.K."/>
            <person name="Wymore A."/>
            <person name="Zhang Y."/>
            <person name="Zimmer A.D."/>
            <person name="Quatrano R.S."/>
            <person name="Mayer K.F.X."/>
            <person name="Goodstein D."/>
            <person name="Casacuberta J.M."/>
            <person name="Vandepoele K."/>
            <person name="Reski R."/>
            <person name="Cuming A.C."/>
            <person name="Tuskan G.A."/>
            <person name="Maumus F."/>
            <person name="Salse J."/>
            <person name="Schmutz J."/>
            <person name="Rensing S.A."/>
        </authorList>
    </citation>
    <scope>NUCLEOTIDE SEQUENCE [LARGE SCALE GENOMIC DNA]</scope>
    <source>
        <strain evidence="7 8">cv. Gransden 2004</strain>
    </source>
</reference>
<dbReference type="Gene3D" id="1.10.8.10">
    <property type="entry name" value="DNA helicase RuvA subunit, C-terminal domain"/>
    <property type="match status" value="1"/>
</dbReference>
<dbReference type="EnsemblPlants" id="Pp3c1_21680V3.2">
    <property type="protein sequence ID" value="Pp3c1_21680V3.2"/>
    <property type="gene ID" value="Pp3c1_21680"/>
</dbReference>
<accession>A0A2K1L938</accession>
<dbReference type="Proteomes" id="UP000006727">
    <property type="component" value="Chromosome 1"/>
</dbReference>
<dbReference type="GO" id="GO:0070125">
    <property type="term" value="P:mitochondrial translational elongation"/>
    <property type="evidence" value="ECO:0000318"/>
    <property type="project" value="GO_Central"/>
</dbReference>